<protein>
    <submittedName>
        <fullName evidence="1">Uncharacterized protein</fullName>
    </submittedName>
</protein>
<dbReference type="Proteomes" id="UP000268230">
    <property type="component" value="Chromosome"/>
</dbReference>
<organism evidence="1 2">
    <name type="scientific">Pseudomonas entomophila</name>
    <dbReference type="NCBI Taxonomy" id="312306"/>
    <lineage>
        <taxon>Bacteria</taxon>
        <taxon>Pseudomonadati</taxon>
        <taxon>Pseudomonadota</taxon>
        <taxon>Gammaproteobacteria</taxon>
        <taxon>Pseudomonadales</taxon>
        <taxon>Pseudomonadaceae</taxon>
        <taxon>Pseudomonas</taxon>
    </lineage>
</organism>
<accession>A0A3S8UFC6</accession>
<reference evidence="1 2" key="1">
    <citation type="submission" date="2018-12" db="EMBL/GenBank/DDBJ databases">
        <authorList>
            <person name="Li S."/>
            <person name="Yang R."/>
            <person name="Chen G."/>
            <person name="Zou L."/>
            <person name="Zhang C."/>
            <person name="Chen Y."/>
            <person name="Liu Z."/>
            <person name="Li Y."/>
            <person name="Yan Y."/>
            <person name="Huang M."/>
            <person name="Chen T."/>
        </authorList>
    </citation>
    <scope>NUCLEOTIDE SEQUENCE [LARGE SCALE GENOMIC DNA]</scope>
    <source>
        <strain evidence="1 2">1257</strain>
    </source>
</reference>
<evidence type="ECO:0000313" key="2">
    <source>
        <dbReference type="Proteomes" id="UP000268230"/>
    </source>
</evidence>
<dbReference type="KEGG" id="pory:EJA05_04345"/>
<dbReference type="AlphaFoldDB" id="A0A3S8UFC6"/>
<dbReference type="EMBL" id="CP034338">
    <property type="protein sequence ID" value="AZL67008.1"/>
    <property type="molecule type" value="Genomic_DNA"/>
</dbReference>
<evidence type="ECO:0000313" key="1">
    <source>
        <dbReference type="EMBL" id="AZL67008.1"/>
    </source>
</evidence>
<gene>
    <name evidence="1" type="ORF">EJA05_04345</name>
</gene>
<sequence length="197" mass="22943">MSVRRYHFTGPFHDPYGAAFCLYKPGDINWRHRTIAGVSWNGQSQEAFFFNPDGLAIPLRANPWEMPAFMRKHGIRREFSTIVGEGPFAMDKQRRLGLTAIQLAEWVTYWFTDESYLFSNDAEVWARWVANDLEEEQATSEQSHAFGRDQTDLDTFVAESVAKREEWLAEEYRRRCREDARIFAWLKGEAHPPTSGN</sequence>
<name>A0A3S8UFC6_9PSED</name>
<dbReference type="OrthoDB" id="6907756at2"/>
<proteinExistence type="predicted"/>